<name>A0AAD5V0N9_9APHY</name>
<sequence>MSYTITAQVFQTNPNAFFRVVEKTAFTTVGTANEWGESNGTYVLKGASGTSGSLRFVSDTGERFIVLLGIHDSKRQAFAEYLIDCFGELILTCV</sequence>
<evidence type="ECO:0000313" key="1">
    <source>
        <dbReference type="EMBL" id="KAJ3482779.1"/>
    </source>
</evidence>
<gene>
    <name evidence="1" type="ORF">NLI96_g6753</name>
</gene>
<proteinExistence type="predicted"/>
<protein>
    <submittedName>
        <fullName evidence="1">Uncharacterized protein</fullName>
    </submittedName>
</protein>
<organism evidence="1 2">
    <name type="scientific">Meripilus lineatus</name>
    <dbReference type="NCBI Taxonomy" id="2056292"/>
    <lineage>
        <taxon>Eukaryota</taxon>
        <taxon>Fungi</taxon>
        <taxon>Dikarya</taxon>
        <taxon>Basidiomycota</taxon>
        <taxon>Agaricomycotina</taxon>
        <taxon>Agaricomycetes</taxon>
        <taxon>Polyporales</taxon>
        <taxon>Meripilaceae</taxon>
        <taxon>Meripilus</taxon>
    </lineage>
</organism>
<dbReference type="Proteomes" id="UP001212997">
    <property type="component" value="Unassembled WGS sequence"/>
</dbReference>
<dbReference type="AlphaFoldDB" id="A0AAD5V0N9"/>
<comment type="caution">
    <text evidence="1">The sequence shown here is derived from an EMBL/GenBank/DDBJ whole genome shotgun (WGS) entry which is preliminary data.</text>
</comment>
<dbReference type="EMBL" id="JANAWD010000257">
    <property type="protein sequence ID" value="KAJ3482779.1"/>
    <property type="molecule type" value="Genomic_DNA"/>
</dbReference>
<dbReference type="SUPFAM" id="SSF63724">
    <property type="entry name" value="Cytolysin/lectin"/>
    <property type="match status" value="1"/>
</dbReference>
<dbReference type="Gene3D" id="2.60.270.20">
    <property type="entry name" value="Cytolysin/lectin"/>
    <property type="match status" value="1"/>
</dbReference>
<evidence type="ECO:0000313" key="2">
    <source>
        <dbReference type="Proteomes" id="UP001212997"/>
    </source>
</evidence>
<dbReference type="InterPro" id="IPR015926">
    <property type="entry name" value="Cytolysin/lectin"/>
</dbReference>
<reference evidence="1" key="1">
    <citation type="submission" date="2022-07" db="EMBL/GenBank/DDBJ databases">
        <title>Genome Sequence of Physisporinus lineatus.</title>
        <authorList>
            <person name="Buettner E."/>
        </authorList>
    </citation>
    <scope>NUCLEOTIDE SEQUENCE</scope>
    <source>
        <strain evidence="1">VT162</strain>
    </source>
</reference>
<keyword evidence="2" id="KW-1185">Reference proteome</keyword>
<dbReference type="InterPro" id="IPR009960">
    <property type="entry name" value="Fruit_body_lectin_fun"/>
</dbReference>
<dbReference type="Pfam" id="PF07367">
    <property type="entry name" value="FB_lectin"/>
    <property type="match status" value="1"/>
</dbReference>
<accession>A0AAD5V0N9</accession>